<dbReference type="Gene3D" id="3.30.1300.90">
    <property type="entry name" value="PilM protein, N-terminal domain"/>
    <property type="match status" value="1"/>
</dbReference>
<comment type="caution">
    <text evidence="1">The sequence shown here is derived from an EMBL/GenBank/DDBJ whole genome shotgun (WGS) entry which is preliminary data.</text>
</comment>
<dbReference type="Proteomes" id="UP000239731">
    <property type="component" value="Unassembled WGS sequence"/>
</dbReference>
<name>A0A2T0HPC5_PSEFL</name>
<reference evidence="1 2" key="1">
    <citation type="submission" date="2018-03" db="EMBL/GenBank/DDBJ databases">
        <title>Blue discolouration in mozzarella cheese caused by Pseudomonas fluorescens.</title>
        <authorList>
            <person name="Chiesa F."/>
            <person name="Dalmasso A."/>
            <person name="Lomonaco S."/>
        </authorList>
    </citation>
    <scope>NUCLEOTIDE SEQUENCE [LARGE SCALE GENOMIC DNA]</scope>
    <source>
        <strain evidence="1 2">11293</strain>
    </source>
</reference>
<accession>A0A2T0HPC5</accession>
<dbReference type="Gene3D" id="6.20.120.30">
    <property type="entry name" value="PilM protein, C-terminal domain"/>
    <property type="match status" value="1"/>
</dbReference>
<gene>
    <name evidence="1" type="ORF">C7A10_28050</name>
</gene>
<dbReference type="Pfam" id="PF07419">
    <property type="entry name" value="PilM"/>
    <property type="match status" value="1"/>
</dbReference>
<dbReference type="InterPro" id="IPR009987">
    <property type="entry name" value="IM_PilM"/>
</dbReference>
<proteinExistence type="predicted"/>
<dbReference type="EMBL" id="PVUH01000027">
    <property type="protein sequence ID" value="PRW84940.1"/>
    <property type="molecule type" value="Genomic_DNA"/>
</dbReference>
<protein>
    <submittedName>
        <fullName evidence="1">PilM protein</fullName>
    </submittedName>
</protein>
<evidence type="ECO:0000313" key="1">
    <source>
        <dbReference type="EMBL" id="PRW84940.1"/>
    </source>
</evidence>
<sequence length="146" mass="15306">MTLQWAILMILVIVTGMWAEDRYQTQAVSEYATLDSLSRNFLTYRSAAAGFAQSNPGFSGIPSDSVLNLPLWFVKPSGVSSFINGGTAYTFYNDTAPAGMPSTLVDLTQSTTVGVNRAGVLVSPKAGVTGIPIPSVVPDGAVTAVN</sequence>
<dbReference type="RefSeq" id="WP_073451684.1">
    <property type="nucleotide sequence ID" value="NZ_PVUH01000027.1"/>
</dbReference>
<dbReference type="AlphaFoldDB" id="A0A2T0HPC5"/>
<dbReference type="InterPro" id="IPR041884">
    <property type="entry name" value="PilM_C-ter"/>
</dbReference>
<dbReference type="InterPro" id="IPR041883">
    <property type="entry name" value="PilM_N-ter"/>
</dbReference>
<organism evidence="1 2">
    <name type="scientific">Pseudomonas fluorescens</name>
    <dbReference type="NCBI Taxonomy" id="294"/>
    <lineage>
        <taxon>Bacteria</taxon>
        <taxon>Pseudomonadati</taxon>
        <taxon>Pseudomonadota</taxon>
        <taxon>Gammaproteobacteria</taxon>
        <taxon>Pseudomonadales</taxon>
        <taxon>Pseudomonadaceae</taxon>
        <taxon>Pseudomonas</taxon>
    </lineage>
</organism>
<evidence type="ECO:0000313" key="2">
    <source>
        <dbReference type="Proteomes" id="UP000239731"/>
    </source>
</evidence>